<dbReference type="PANTHER" id="PTHR12141">
    <property type="entry name" value="ARFAPTIN-RELATED"/>
    <property type="match status" value="1"/>
</dbReference>
<proteinExistence type="predicted"/>
<sequence length="834" mass="94200">MTDSIMSKAATMEIPINSNGDTGTLPEDDSLEQAANLQWSLDEQVGSSRGTRDLQQVMVSGPNLNETSIVSGGYGGTAEGIISTSSIKGPAVHYNAEFNKRISVEGIDLRMKAGRVSVPPSSSLRCHIASHSNEYQGSNMHHSSSSSSMTAEEASRGVAVEKIETVKKWGLNTYKCTKQMISERFGRGSRTVDLELEAQIEVLRDTKKKYENVLRLARALTNHFYNMVQTQHALGDTFADLSQKSPELRDEFGYNAETQKLLCKNGETLLGAVNFFVSSINTLVNKTMEDSLMTIKMYEGARLEFDAYRSDLEELSLGPKDAVAMARIDAAQQQYQVQKDKYERLRSDVIIKLKFLEENKVKVMHKQLLLFHNAISAYFAGNQQQLEQTLKQFNIKLRPPGADKPSWLEEHILSLYLHDSNPKCRCRYVSMHRCSLGLLLLFLSKLLSLSFTGCSGSFRPPVIFPWASRHRCSMKKLNWDTIPSQRVLGKLNVWTSMRPQRVLELDIQSIEELFSHVDKRASLRNSKVMGLNTPVAEMVQDISQANWLRFGSGKLQELCKLLPEEREVKQLLSFRGNLSVLPDADRFMVQLVKVPGYEERLKTMALREEFFPLMEEVKISVAVMTKAANELLDCDDLHSVIRLGGYSANAIGFRMTSLLNLADTKANKPGMNLMHYVAKQAEDIDAELLTFHTSWSTLGWEQGIIHTQVCKEEVIMDFERQLKKRAEAKLADVEFSVLELKALSNAVAEYFCEDPATFKLEECCSIFHSFCKRFDTAVKENQEREAADQRRKRKESMRFVAKRRSIVSCPGPDSDRDSGIESALHSFLPPLQRE</sequence>
<name>A0AAD9BFV8_DISEL</name>
<feature type="region of interest" description="Disordered" evidence="7">
    <location>
        <begin position="133"/>
        <end position="152"/>
    </location>
</feature>
<protein>
    <submittedName>
        <fullName evidence="9">Arfaptin-2</fullName>
    </submittedName>
</protein>
<keyword evidence="6" id="KW-0175">Coiled coil</keyword>
<evidence type="ECO:0000256" key="2">
    <source>
        <dbReference type="ARBA" id="ARBA00004601"/>
    </source>
</evidence>
<dbReference type="Proteomes" id="UP001228049">
    <property type="component" value="Unassembled WGS sequence"/>
</dbReference>
<reference evidence="9" key="1">
    <citation type="submission" date="2023-04" db="EMBL/GenBank/DDBJ databases">
        <title>Chromosome-level genome of Chaenocephalus aceratus.</title>
        <authorList>
            <person name="Park H."/>
        </authorList>
    </citation>
    <scope>NUCLEOTIDE SEQUENCE</scope>
    <source>
        <strain evidence="9">DE</strain>
        <tissue evidence="9">Muscle</tissue>
    </source>
</reference>
<dbReference type="GO" id="GO:0005829">
    <property type="term" value="C:cytosol"/>
    <property type="evidence" value="ECO:0007669"/>
    <property type="project" value="UniProtKB-ARBA"/>
</dbReference>
<feature type="compositionally biased region" description="Low complexity" evidence="7">
    <location>
        <begin position="138"/>
        <end position="152"/>
    </location>
</feature>
<dbReference type="GO" id="GO:0006886">
    <property type="term" value="P:intracellular protein transport"/>
    <property type="evidence" value="ECO:0007669"/>
    <property type="project" value="TreeGrafter"/>
</dbReference>
<dbReference type="SMART" id="SM01015">
    <property type="entry name" value="Arfaptin"/>
    <property type="match status" value="1"/>
</dbReference>
<dbReference type="GO" id="GO:0034315">
    <property type="term" value="P:regulation of Arp2/3 complex-mediated actin nucleation"/>
    <property type="evidence" value="ECO:0007669"/>
    <property type="project" value="TreeGrafter"/>
</dbReference>
<dbReference type="Pfam" id="PF06456">
    <property type="entry name" value="Arfaptin"/>
    <property type="match status" value="1"/>
</dbReference>
<dbReference type="GO" id="GO:0000139">
    <property type="term" value="C:Golgi membrane"/>
    <property type="evidence" value="ECO:0007669"/>
    <property type="project" value="UniProtKB-SubCell"/>
</dbReference>
<keyword evidence="10" id="KW-1185">Reference proteome</keyword>
<keyword evidence="4" id="KW-0333">Golgi apparatus</keyword>
<feature type="domain" description="AH" evidence="8">
    <location>
        <begin position="191"/>
        <end position="391"/>
    </location>
</feature>
<keyword evidence="3" id="KW-0597">Phosphoprotein</keyword>
<evidence type="ECO:0000313" key="9">
    <source>
        <dbReference type="EMBL" id="KAK1883137.1"/>
    </source>
</evidence>
<dbReference type="AlphaFoldDB" id="A0AAD9BFV8"/>
<dbReference type="PANTHER" id="PTHR12141:SF3">
    <property type="entry name" value="ARFAPTIN-2"/>
    <property type="match status" value="1"/>
</dbReference>
<dbReference type="SUPFAM" id="SSF103657">
    <property type="entry name" value="BAR/IMD domain-like"/>
    <property type="match status" value="1"/>
</dbReference>
<dbReference type="FunFam" id="1.20.1270.60:FF:000003">
    <property type="entry name" value="arfaptin-2 isoform X1"/>
    <property type="match status" value="1"/>
</dbReference>
<evidence type="ECO:0000256" key="5">
    <source>
        <dbReference type="ARBA" id="ARBA00023136"/>
    </source>
</evidence>
<dbReference type="InterPro" id="IPR042201">
    <property type="entry name" value="FH2_Formin_sf"/>
</dbReference>
<evidence type="ECO:0000256" key="6">
    <source>
        <dbReference type="SAM" id="Coils"/>
    </source>
</evidence>
<evidence type="ECO:0000256" key="1">
    <source>
        <dbReference type="ARBA" id="ARBA00004394"/>
    </source>
</evidence>
<dbReference type="Pfam" id="PF02181">
    <property type="entry name" value="FH2"/>
    <property type="match status" value="1"/>
</dbReference>
<feature type="region of interest" description="Disordered" evidence="7">
    <location>
        <begin position="1"/>
        <end position="28"/>
    </location>
</feature>
<comment type="subcellular location">
    <subcellularLocation>
        <location evidence="1">Golgi apparatus membrane</location>
    </subcellularLocation>
    <subcellularLocation>
        <location evidence="2">Golgi apparatus</location>
        <location evidence="2">trans-Golgi network</location>
    </subcellularLocation>
</comment>
<comment type="caution">
    <text evidence="9">The sequence shown here is derived from an EMBL/GenBank/DDBJ whole genome shotgun (WGS) entry which is preliminary data.</text>
</comment>
<dbReference type="GO" id="GO:0032588">
    <property type="term" value="C:trans-Golgi network membrane"/>
    <property type="evidence" value="ECO:0007669"/>
    <property type="project" value="TreeGrafter"/>
</dbReference>
<gene>
    <name evidence="9" type="ORF">KUDE01_023912</name>
</gene>
<accession>A0AAD9BFV8</accession>
<feature type="coiled-coil region" evidence="6">
    <location>
        <begin position="328"/>
        <end position="359"/>
    </location>
</feature>
<organism evidence="9 10">
    <name type="scientific">Dissostichus eleginoides</name>
    <name type="common">Patagonian toothfish</name>
    <name type="synonym">Dissostichus amissus</name>
    <dbReference type="NCBI Taxonomy" id="100907"/>
    <lineage>
        <taxon>Eukaryota</taxon>
        <taxon>Metazoa</taxon>
        <taxon>Chordata</taxon>
        <taxon>Craniata</taxon>
        <taxon>Vertebrata</taxon>
        <taxon>Euteleostomi</taxon>
        <taxon>Actinopterygii</taxon>
        <taxon>Neopterygii</taxon>
        <taxon>Teleostei</taxon>
        <taxon>Neoteleostei</taxon>
        <taxon>Acanthomorphata</taxon>
        <taxon>Eupercaria</taxon>
        <taxon>Perciformes</taxon>
        <taxon>Notothenioidei</taxon>
        <taxon>Nototheniidae</taxon>
        <taxon>Dissostichus</taxon>
    </lineage>
</organism>
<dbReference type="GO" id="GO:0019904">
    <property type="term" value="F:protein domain specific binding"/>
    <property type="evidence" value="ECO:0007669"/>
    <property type="project" value="InterPro"/>
</dbReference>
<keyword evidence="5" id="KW-0472">Membrane</keyword>
<dbReference type="PROSITE" id="PS50870">
    <property type="entry name" value="AH"/>
    <property type="match status" value="1"/>
</dbReference>
<dbReference type="GO" id="GO:0070273">
    <property type="term" value="F:phosphatidylinositol-4-phosphate binding"/>
    <property type="evidence" value="ECO:0007669"/>
    <property type="project" value="UniProtKB-ARBA"/>
</dbReference>
<dbReference type="Gene3D" id="1.20.58.2220">
    <property type="entry name" value="Formin, FH2 domain"/>
    <property type="match status" value="1"/>
</dbReference>
<evidence type="ECO:0000313" key="10">
    <source>
        <dbReference type="Proteomes" id="UP001228049"/>
    </source>
</evidence>
<feature type="region of interest" description="Disordered" evidence="7">
    <location>
        <begin position="804"/>
        <end position="834"/>
    </location>
</feature>
<dbReference type="InterPro" id="IPR015425">
    <property type="entry name" value="FH2_Formin"/>
</dbReference>
<dbReference type="InterPro" id="IPR030798">
    <property type="entry name" value="Arfaptin_fam"/>
</dbReference>
<dbReference type="InterPro" id="IPR027267">
    <property type="entry name" value="AH/BAR_dom_sf"/>
</dbReference>
<dbReference type="CDD" id="cd07660">
    <property type="entry name" value="BAR_Arfaptin"/>
    <property type="match status" value="1"/>
</dbReference>
<evidence type="ECO:0000256" key="7">
    <source>
        <dbReference type="SAM" id="MobiDB-lite"/>
    </source>
</evidence>
<dbReference type="Gene3D" id="1.20.1270.60">
    <property type="entry name" value="Arfaptin homology (AH) domain/BAR domain"/>
    <property type="match status" value="1"/>
</dbReference>
<evidence type="ECO:0000256" key="4">
    <source>
        <dbReference type="ARBA" id="ARBA00023034"/>
    </source>
</evidence>
<dbReference type="EMBL" id="JASDAP010000023">
    <property type="protein sequence ID" value="KAK1883137.1"/>
    <property type="molecule type" value="Genomic_DNA"/>
</dbReference>
<dbReference type="InterPro" id="IPR010504">
    <property type="entry name" value="AH_dom"/>
</dbReference>
<evidence type="ECO:0000259" key="8">
    <source>
        <dbReference type="PROSITE" id="PS50870"/>
    </source>
</evidence>
<evidence type="ECO:0000256" key="3">
    <source>
        <dbReference type="ARBA" id="ARBA00022553"/>
    </source>
</evidence>
<dbReference type="SMART" id="SM00498">
    <property type="entry name" value="FH2"/>
    <property type="match status" value="1"/>
</dbReference>
<dbReference type="SUPFAM" id="SSF101447">
    <property type="entry name" value="Formin homology 2 domain (FH2 domain)"/>
    <property type="match status" value="1"/>
</dbReference>